<evidence type="ECO:0000256" key="1">
    <source>
        <dbReference type="ARBA" id="ARBA00022741"/>
    </source>
</evidence>
<evidence type="ECO:0000256" key="2">
    <source>
        <dbReference type="ARBA" id="ARBA00022801"/>
    </source>
</evidence>
<keyword evidence="2" id="KW-0378">Hydrolase</keyword>
<proteinExistence type="predicted"/>
<dbReference type="InterPro" id="IPR014820">
    <property type="entry name" value="PriCT_1"/>
</dbReference>
<sequence>MSTPTFTMFHADCVGNAVNCLYSHKVEIADADTFRQAVRFDHVYAAYRDNYRSVGNFISANALPVDCDNDHSDDPADWITPKDVAAAFPNVAFVVHYSRHHLLMKSFRSPRPRFHVVFAIEPMTDAKAYADAKTQVQQYFPYFDTNALDAARFFFGTTEPIVEFHEGSITLTQFLADYAAEQRFAAADAESDTIPEGSRNSTMSHTAGCLLKRYGNTEEAYTRYLEQAGKCNPPLEDSELDTIWRSALTFFNKVQSQPGYVPPEQYGAKAAALKPDDYSDVGQASVLAREYSEELRYSPSTDYIRYNGICWQESKSRAQAAAQELTDRQLAEARKLKKSTWAAMEANGAAGILAAMGAKKAADCLTDEQAAAYQAYQDACDYFRFVVNRRLSKNIASTLKEARPMLEIDRSKLDADGFLLNTPDCTYDLRKGQNGKQEHRASDYITKVTTVSPSDKGMEEWLSALDTIFCGDTELTEYVQRVVGLAAIGKVYVEALIIAHGEGRNGKSTFWNVIARVLGSYSGNISADALTVGCRRNVKPELAEAHGKRLLIAAELEEGTRLNTSIIKQLCSTDEIEAEKKYKDPFHFIPSHTLVLYTNHLPKVGANDPGTWRRLLVIPFNALIQGKGDIKNYADWLYENCGEAILAWVIHGAQKIIAEDFHPVEPDCVTQAIAKYREDNDWLGHFIAERCDVGDEYRERSGDLYAAYRGYCSNTGAFTRSTADFYSALEFAGFRKHKERTGSYVDGLKLKDEDSLSVSMDFLGISA</sequence>
<dbReference type="SMART" id="SM00942">
    <property type="entry name" value="PriCT_1"/>
    <property type="match status" value="1"/>
</dbReference>
<dbReference type="InterPro" id="IPR006500">
    <property type="entry name" value="Helicase_put_C_phage/plasmid"/>
</dbReference>
<dbReference type="InterPro" id="IPR014015">
    <property type="entry name" value="Helicase_SF3_DNA-vir"/>
</dbReference>
<comment type="caution">
    <text evidence="5">The sequence shown here is derived from an EMBL/GenBank/DDBJ whole genome shotgun (WGS) entry which is preliminary data.</text>
</comment>
<dbReference type="NCBIfam" id="TIGR01613">
    <property type="entry name" value="primase_Cterm"/>
    <property type="match status" value="1"/>
</dbReference>
<dbReference type="InterPro" id="IPR014818">
    <property type="entry name" value="Phage/plasmid_primase_P4_C"/>
</dbReference>
<dbReference type="Pfam" id="PF19263">
    <property type="entry name" value="DUF5906"/>
    <property type="match status" value="1"/>
</dbReference>
<dbReference type="SUPFAM" id="SSF52540">
    <property type="entry name" value="P-loop containing nucleoside triphosphate hydrolases"/>
    <property type="match status" value="1"/>
</dbReference>
<dbReference type="PANTHER" id="PTHR35372">
    <property type="entry name" value="ATP BINDING PROTEIN-RELATED"/>
    <property type="match status" value="1"/>
</dbReference>
<dbReference type="EMBL" id="NHOC01000005">
    <property type="protein sequence ID" value="OUM20707.1"/>
    <property type="molecule type" value="Genomic_DNA"/>
</dbReference>
<organism evidence="5 6">
    <name type="scientific">Butyricicoccus porcorum</name>
    <dbReference type="NCBI Taxonomy" id="1945634"/>
    <lineage>
        <taxon>Bacteria</taxon>
        <taxon>Bacillati</taxon>
        <taxon>Bacillota</taxon>
        <taxon>Clostridia</taxon>
        <taxon>Eubacteriales</taxon>
        <taxon>Butyricicoccaceae</taxon>
        <taxon>Butyricicoccus</taxon>
    </lineage>
</organism>
<protein>
    <submittedName>
        <fullName evidence="5">DNA primase</fullName>
    </submittedName>
</protein>
<evidence type="ECO:0000313" key="6">
    <source>
        <dbReference type="Proteomes" id="UP000194903"/>
    </source>
</evidence>
<evidence type="ECO:0000259" key="4">
    <source>
        <dbReference type="PROSITE" id="PS51206"/>
    </source>
</evidence>
<evidence type="ECO:0000313" key="5">
    <source>
        <dbReference type="EMBL" id="OUM20707.1"/>
    </source>
</evidence>
<dbReference type="PROSITE" id="PS51206">
    <property type="entry name" value="SF3_HELICASE_1"/>
    <property type="match status" value="1"/>
</dbReference>
<dbReference type="InterPro" id="IPR045455">
    <property type="entry name" value="NrS-1_pol-like_helicase"/>
</dbReference>
<evidence type="ECO:0000256" key="3">
    <source>
        <dbReference type="ARBA" id="ARBA00022840"/>
    </source>
</evidence>
<dbReference type="Gene3D" id="3.40.50.300">
    <property type="entry name" value="P-loop containing nucleotide triphosphate hydrolases"/>
    <property type="match status" value="1"/>
</dbReference>
<dbReference type="PANTHER" id="PTHR35372:SF2">
    <property type="entry name" value="SF3 HELICASE DOMAIN-CONTAINING PROTEIN"/>
    <property type="match status" value="1"/>
</dbReference>
<keyword evidence="1" id="KW-0547">Nucleotide-binding</keyword>
<name>A0A252F4K4_9FIRM</name>
<dbReference type="InterPro" id="IPR027417">
    <property type="entry name" value="P-loop_NTPase"/>
</dbReference>
<accession>A0A252F4K4</accession>
<dbReference type="Proteomes" id="UP000194903">
    <property type="component" value="Unassembled WGS sequence"/>
</dbReference>
<dbReference type="GO" id="GO:0005524">
    <property type="term" value="F:ATP binding"/>
    <property type="evidence" value="ECO:0007669"/>
    <property type="project" value="UniProtKB-KW"/>
</dbReference>
<gene>
    <name evidence="5" type="ORF">CBW42_07740</name>
</gene>
<reference evidence="5 6" key="1">
    <citation type="submission" date="2017-05" db="EMBL/GenBank/DDBJ databases">
        <title>Butyricicoccus porcorum sp. nov. a butyrate-producing bacterium from the swine intestinal tract.</title>
        <authorList>
            <person name="Trachsel J."/>
            <person name="Humphrey S."/>
            <person name="Allen H.K."/>
        </authorList>
    </citation>
    <scope>NUCLEOTIDE SEQUENCE [LARGE SCALE GENOMIC DNA]</scope>
    <source>
        <strain evidence="5">BB10</strain>
    </source>
</reference>
<keyword evidence="3" id="KW-0067">ATP-binding</keyword>
<dbReference type="InterPro" id="IPR051620">
    <property type="entry name" value="ORF904-like_C"/>
</dbReference>
<feature type="domain" description="SF3 helicase" evidence="4">
    <location>
        <begin position="474"/>
        <end position="633"/>
    </location>
</feature>
<dbReference type="RefSeq" id="WP_087019489.1">
    <property type="nucleotide sequence ID" value="NZ_NHOC01000005.1"/>
</dbReference>
<dbReference type="Pfam" id="PF08708">
    <property type="entry name" value="PriCT_1"/>
    <property type="match status" value="1"/>
</dbReference>
<dbReference type="Pfam" id="PF08706">
    <property type="entry name" value="D5_N"/>
    <property type="match status" value="1"/>
</dbReference>
<dbReference type="GO" id="GO:0016787">
    <property type="term" value="F:hydrolase activity"/>
    <property type="evidence" value="ECO:0007669"/>
    <property type="project" value="UniProtKB-KW"/>
</dbReference>
<dbReference type="SMART" id="SM00885">
    <property type="entry name" value="D5_N"/>
    <property type="match status" value="1"/>
</dbReference>
<keyword evidence="6" id="KW-1185">Reference proteome</keyword>
<dbReference type="OrthoDB" id="9763644at2"/>
<dbReference type="AlphaFoldDB" id="A0A252F4K4"/>